<dbReference type="GO" id="GO:0005829">
    <property type="term" value="C:cytosol"/>
    <property type="evidence" value="ECO:0007669"/>
    <property type="project" value="TreeGrafter"/>
</dbReference>
<dbReference type="GO" id="GO:0005524">
    <property type="term" value="F:ATP binding"/>
    <property type="evidence" value="ECO:0007669"/>
    <property type="project" value="UniProtKB-KW"/>
</dbReference>
<dbReference type="GO" id="GO:0006357">
    <property type="term" value="P:regulation of transcription by RNA polymerase II"/>
    <property type="evidence" value="ECO:0007669"/>
    <property type="project" value="UniProtKB-ARBA"/>
</dbReference>
<dbReference type="InterPro" id="IPR000719">
    <property type="entry name" value="Prot_kinase_dom"/>
</dbReference>
<evidence type="ECO:0000256" key="2">
    <source>
        <dbReference type="ARBA" id="ARBA00022527"/>
    </source>
</evidence>
<dbReference type="InterPro" id="IPR011009">
    <property type="entry name" value="Kinase-like_dom_sf"/>
</dbReference>
<evidence type="ECO:0000259" key="9">
    <source>
        <dbReference type="PROSITE" id="PS50011"/>
    </source>
</evidence>
<dbReference type="EC" id="2.7.11.1" evidence="1"/>
<comment type="catalytic activity">
    <reaction evidence="7">
        <text>L-threonyl-[protein] + ATP = O-phospho-L-threonyl-[protein] + ADP + H(+)</text>
        <dbReference type="Rhea" id="RHEA:46608"/>
        <dbReference type="Rhea" id="RHEA-COMP:11060"/>
        <dbReference type="Rhea" id="RHEA-COMP:11605"/>
        <dbReference type="ChEBI" id="CHEBI:15378"/>
        <dbReference type="ChEBI" id="CHEBI:30013"/>
        <dbReference type="ChEBI" id="CHEBI:30616"/>
        <dbReference type="ChEBI" id="CHEBI:61977"/>
        <dbReference type="ChEBI" id="CHEBI:456216"/>
        <dbReference type="EC" id="2.7.11.1"/>
    </reaction>
</comment>
<evidence type="ECO:0000256" key="4">
    <source>
        <dbReference type="ARBA" id="ARBA00022741"/>
    </source>
</evidence>
<keyword evidence="4" id="KW-0547">Nucleotide-binding</keyword>
<dbReference type="GO" id="GO:0031981">
    <property type="term" value="C:nuclear lumen"/>
    <property type="evidence" value="ECO:0007669"/>
    <property type="project" value="UniProtKB-ARBA"/>
</dbReference>
<comment type="catalytic activity">
    <reaction evidence="8">
        <text>L-seryl-[protein] + ATP = O-phospho-L-seryl-[protein] + ADP + H(+)</text>
        <dbReference type="Rhea" id="RHEA:17989"/>
        <dbReference type="Rhea" id="RHEA-COMP:9863"/>
        <dbReference type="Rhea" id="RHEA-COMP:11604"/>
        <dbReference type="ChEBI" id="CHEBI:15378"/>
        <dbReference type="ChEBI" id="CHEBI:29999"/>
        <dbReference type="ChEBI" id="CHEBI:30616"/>
        <dbReference type="ChEBI" id="CHEBI:83421"/>
        <dbReference type="ChEBI" id="CHEBI:456216"/>
        <dbReference type="EC" id="2.7.11.1"/>
    </reaction>
</comment>
<dbReference type="GO" id="GO:0005956">
    <property type="term" value="C:protein kinase CK2 complex"/>
    <property type="evidence" value="ECO:0007669"/>
    <property type="project" value="TreeGrafter"/>
</dbReference>
<dbReference type="Pfam" id="PF00069">
    <property type="entry name" value="Pkinase"/>
    <property type="match status" value="1"/>
</dbReference>
<evidence type="ECO:0000256" key="3">
    <source>
        <dbReference type="ARBA" id="ARBA00022679"/>
    </source>
</evidence>
<dbReference type="PANTHER" id="PTHR24054">
    <property type="entry name" value="CASEIN KINASE II SUBUNIT ALPHA"/>
    <property type="match status" value="1"/>
</dbReference>
<dbReference type="GO" id="GO:0004674">
    <property type="term" value="F:protein serine/threonine kinase activity"/>
    <property type="evidence" value="ECO:0007669"/>
    <property type="project" value="UniProtKB-KW"/>
</dbReference>
<dbReference type="FunFam" id="1.10.510.10:FF:000459">
    <property type="entry name" value="Casein kinase II subunit alpha"/>
    <property type="match status" value="1"/>
</dbReference>
<keyword evidence="3" id="KW-0808">Transferase</keyword>
<dbReference type="InterPro" id="IPR045216">
    <property type="entry name" value="CK2_alpha"/>
</dbReference>
<keyword evidence="2" id="KW-0723">Serine/threonine-protein kinase</keyword>
<proteinExistence type="predicted"/>
<dbReference type="PROSITE" id="PS50011">
    <property type="entry name" value="PROTEIN_KINASE_DOM"/>
    <property type="match status" value="1"/>
</dbReference>
<gene>
    <name evidence="10" type="primary">CKA2</name>
    <name evidence="10" type="ORF">g.74851</name>
</gene>
<accession>A0A146M280</accession>
<keyword evidence="5 10" id="KW-0418">Kinase</keyword>
<evidence type="ECO:0000256" key="1">
    <source>
        <dbReference type="ARBA" id="ARBA00012513"/>
    </source>
</evidence>
<evidence type="ECO:0000256" key="5">
    <source>
        <dbReference type="ARBA" id="ARBA00022777"/>
    </source>
</evidence>
<dbReference type="AlphaFoldDB" id="A0A146M280"/>
<name>A0A146M280_LYGHE</name>
<keyword evidence="6" id="KW-0067">ATP-binding</keyword>
<dbReference type="GO" id="GO:0051726">
    <property type="term" value="P:regulation of cell cycle"/>
    <property type="evidence" value="ECO:0007669"/>
    <property type="project" value="TreeGrafter"/>
</dbReference>
<dbReference type="Gene3D" id="1.10.510.10">
    <property type="entry name" value="Transferase(Phosphotransferase) domain 1"/>
    <property type="match status" value="1"/>
</dbReference>
<evidence type="ECO:0000256" key="8">
    <source>
        <dbReference type="ARBA" id="ARBA00048679"/>
    </source>
</evidence>
<protein>
    <recommendedName>
        <fullName evidence="1">non-specific serine/threonine protein kinase</fullName>
        <ecNumber evidence="1">2.7.11.1</ecNumber>
    </recommendedName>
</protein>
<dbReference type="SMART" id="SM00220">
    <property type="entry name" value="S_TKc"/>
    <property type="match status" value="1"/>
</dbReference>
<evidence type="ECO:0000256" key="6">
    <source>
        <dbReference type="ARBA" id="ARBA00022840"/>
    </source>
</evidence>
<reference evidence="10" key="1">
    <citation type="journal article" date="2016" name="Gigascience">
        <title>De novo construction of an expanded transcriptome assembly for the western tarnished plant bug, Lygus hesperus.</title>
        <authorList>
            <person name="Tassone E.E."/>
            <person name="Geib S.M."/>
            <person name="Hall B."/>
            <person name="Fabrick J.A."/>
            <person name="Brent C.S."/>
            <person name="Hull J.J."/>
        </authorList>
    </citation>
    <scope>NUCLEOTIDE SEQUENCE</scope>
</reference>
<dbReference type="PANTHER" id="PTHR24054:SF0">
    <property type="entry name" value="CASEIN KINASE II SUBUNIT ALPHA"/>
    <property type="match status" value="1"/>
</dbReference>
<dbReference type="EMBL" id="GDHC01004738">
    <property type="protein sequence ID" value="JAQ13891.1"/>
    <property type="molecule type" value="Transcribed_RNA"/>
</dbReference>
<dbReference type="SUPFAM" id="SSF56112">
    <property type="entry name" value="Protein kinase-like (PK-like)"/>
    <property type="match status" value="1"/>
</dbReference>
<evidence type="ECO:0000313" key="10">
    <source>
        <dbReference type="EMBL" id="JAQ13891.1"/>
    </source>
</evidence>
<sequence>MHRDIKPHNIAIDPDNNKLRIIDWGLAEFYHPNIDYNVRVASRHFKAPELLVNMRYYDYSLDMWAFGCVLAGMIFRIHPFFHGCDNIDQLIKICKVLGTDTLREYTQKYNITLDSNLTASIGKYPVKPFSKYITSNNADLANPLALDILSKVLVFDHQQRLSAKEALQHPYFDPVRHTKPTRYNSLTDTSEWVD</sequence>
<feature type="domain" description="Protein kinase" evidence="9">
    <location>
        <begin position="1"/>
        <end position="172"/>
    </location>
</feature>
<evidence type="ECO:0000256" key="7">
    <source>
        <dbReference type="ARBA" id="ARBA00047899"/>
    </source>
</evidence>
<organism evidence="10">
    <name type="scientific">Lygus hesperus</name>
    <name type="common">Western plant bug</name>
    <dbReference type="NCBI Taxonomy" id="30085"/>
    <lineage>
        <taxon>Eukaryota</taxon>
        <taxon>Metazoa</taxon>
        <taxon>Ecdysozoa</taxon>
        <taxon>Arthropoda</taxon>
        <taxon>Hexapoda</taxon>
        <taxon>Insecta</taxon>
        <taxon>Pterygota</taxon>
        <taxon>Neoptera</taxon>
        <taxon>Paraneoptera</taxon>
        <taxon>Hemiptera</taxon>
        <taxon>Heteroptera</taxon>
        <taxon>Panheteroptera</taxon>
        <taxon>Cimicomorpha</taxon>
        <taxon>Miridae</taxon>
        <taxon>Mirini</taxon>
        <taxon>Lygus</taxon>
    </lineage>
</organism>